<dbReference type="EMBL" id="BLXT01002056">
    <property type="protein sequence ID" value="GFN90630.1"/>
    <property type="molecule type" value="Genomic_DNA"/>
</dbReference>
<accession>A0AAV3Z439</accession>
<evidence type="ECO:0000313" key="2">
    <source>
        <dbReference type="Proteomes" id="UP000735302"/>
    </source>
</evidence>
<organism evidence="1 2">
    <name type="scientific">Plakobranchus ocellatus</name>
    <dbReference type="NCBI Taxonomy" id="259542"/>
    <lineage>
        <taxon>Eukaryota</taxon>
        <taxon>Metazoa</taxon>
        <taxon>Spiralia</taxon>
        <taxon>Lophotrochozoa</taxon>
        <taxon>Mollusca</taxon>
        <taxon>Gastropoda</taxon>
        <taxon>Heterobranchia</taxon>
        <taxon>Euthyneura</taxon>
        <taxon>Panpulmonata</taxon>
        <taxon>Sacoglossa</taxon>
        <taxon>Placobranchoidea</taxon>
        <taxon>Plakobranchidae</taxon>
        <taxon>Plakobranchus</taxon>
    </lineage>
</organism>
<keyword evidence="2" id="KW-1185">Reference proteome</keyword>
<protein>
    <submittedName>
        <fullName evidence="1">Uncharacterized protein</fullName>
    </submittedName>
</protein>
<dbReference type="Proteomes" id="UP000735302">
    <property type="component" value="Unassembled WGS sequence"/>
</dbReference>
<proteinExistence type="predicted"/>
<name>A0AAV3Z439_9GAST</name>
<reference evidence="1 2" key="1">
    <citation type="journal article" date="2021" name="Elife">
        <title>Chloroplast acquisition without the gene transfer in kleptoplastic sea slugs, Plakobranchus ocellatus.</title>
        <authorList>
            <person name="Maeda T."/>
            <person name="Takahashi S."/>
            <person name="Yoshida T."/>
            <person name="Shimamura S."/>
            <person name="Takaki Y."/>
            <person name="Nagai Y."/>
            <person name="Toyoda A."/>
            <person name="Suzuki Y."/>
            <person name="Arimoto A."/>
            <person name="Ishii H."/>
            <person name="Satoh N."/>
            <person name="Nishiyama T."/>
            <person name="Hasebe M."/>
            <person name="Maruyama T."/>
            <person name="Minagawa J."/>
            <person name="Obokata J."/>
            <person name="Shigenobu S."/>
        </authorList>
    </citation>
    <scope>NUCLEOTIDE SEQUENCE [LARGE SCALE GENOMIC DNA]</scope>
</reference>
<comment type="caution">
    <text evidence="1">The sequence shown here is derived from an EMBL/GenBank/DDBJ whole genome shotgun (WGS) entry which is preliminary data.</text>
</comment>
<sequence length="127" mass="14329">MATDKQLLSYIKIQNCTGKSLSLMFLTYMYMELNDDDDDDDDGNGVGGIGTLALPSQFIVLTFGGFNHFRGNLQLDSYEVVLESTEGKQARCSKWPPTQLTCEPRNRKTLEPILLTLRHHLADPIEF</sequence>
<evidence type="ECO:0000313" key="1">
    <source>
        <dbReference type="EMBL" id="GFN90630.1"/>
    </source>
</evidence>
<gene>
    <name evidence="1" type="ORF">PoB_001713600</name>
</gene>
<dbReference type="AlphaFoldDB" id="A0AAV3Z439"/>